<protein>
    <recommendedName>
        <fullName evidence="2">Integrase SAM-like N-terminal domain-containing protein</fullName>
    </recommendedName>
</protein>
<accession>A0A2U8W502</accession>
<evidence type="ECO:0000313" key="3">
    <source>
        <dbReference type="EMBL" id="AWN41157.1"/>
    </source>
</evidence>
<sequence>MALMTARPWKDPSTGVYHLRQRTPRKLLARVRGQSVTLPVADGFASVKIGDIVQASLKTKEASEARKRHAVADGALKRFWEAQEAGPTSLTTREAVALAGTLYTAFTSVLADDPGPPERWEKALRLNAKARAGELGLGLAIGKEANQRASMEDRFGGFADAVLAREGLVVDQKSRDLLLSTIASAMDDASAKLTRNARFDYSPDVAALKYPAWESRSGAEPSGDAKAERITVVELFGRWAAYNADKKAAGTIKRYRGSLQSLVQFAKDRDVRSLTPDDLYAWAEHRRDAEGVSPQSINKNDFVAASAVLYQPSLIRTHEPRRAGRWT</sequence>
<dbReference type="InterPro" id="IPR011010">
    <property type="entry name" value="DNA_brk_join_enz"/>
</dbReference>
<organism evidence="3 4">
    <name type="scientific">Methylobacterium durans</name>
    <dbReference type="NCBI Taxonomy" id="2202825"/>
    <lineage>
        <taxon>Bacteria</taxon>
        <taxon>Pseudomonadati</taxon>
        <taxon>Pseudomonadota</taxon>
        <taxon>Alphaproteobacteria</taxon>
        <taxon>Hyphomicrobiales</taxon>
        <taxon>Methylobacteriaceae</taxon>
        <taxon>Methylobacterium</taxon>
    </lineage>
</organism>
<evidence type="ECO:0000256" key="1">
    <source>
        <dbReference type="ARBA" id="ARBA00023125"/>
    </source>
</evidence>
<dbReference type="SUPFAM" id="SSF56349">
    <property type="entry name" value="DNA breaking-rejoining enzymes"/>
    <property type="match status" value="1"/>
</dbReference>
<dbReference type="Pfam" id="PF02899">
    <property type="entry name" value="Phage_int_SAM_1"/>
    <property type="match status" value="1"/>
</dbReference>
<dbReference type="InterPro" id="IPR010998">
    <property type="entry name" value="Integrase_recombinase_N"/>
</dbReference>
<dbReference type="InterPro" id="IPR004107">
    <property type="entry name" value="Integrase_SAM-like_N"/>
</dbReference>
<evidence type="ECO:0000313" key="4">
    <source>
        <dbReference type="Proteomes" id="UP000245926"/>
    </source>
</evidence>
<reference evidence="4" key="1">
    <citation type="submission" date="2018-05" db="EMBL/GenBank/DDBJ databases">
        <title>Complete Genome Sequence of Methylobacterium sp. 17SD2-17.</title>
        <authorList>
            <person name="Srinivasan S."/>
        </authorList>
    </citation>
    <scope>NUCLEOTIDE SEQUENCE [LARGE SCALE GENOMIC DNA]</scope>
    <source>
        <strain evidence="4">17SD2-17</strain>
    </source>
</reference>
<gene>
    <name evidence="3" type="ORF">DK389_12270</name>
</gene>
<evidence type="ECO:0000259" key="2">
    <source>
        <dbReference type="Pfam" id="PF02899"/>
    </source>
</evidence>
<dbReference type="GO" id="GO:0015074">
    <property type="term" value="P:DNA integration"/>
    <property type="evidence" value="ECO:0007669"/>
    <property type="project" value="InterPro"/>
</dbReference>
<keyword evidence="4" id="KW-1185">Reference proteome</keyword>
<dbReference type="GO" id="GO:0003677">
    <property type="term" value="F:DNA binding"/>
    <property type="evidence" value="ECO:0007669"/>
    <property type="project" value="UniProtKB-KW"/>
</dbReference>
<proteinExistence type="predicted"/>
<dbReference type="Gene3D" id="1.10.150.130">
    <property type="match status" value="1"/>
</dbReference>
<keyword evidence="1" id="KW-0238">DNA-binding</keyword>
<dbReference type="Proteomes" id="UP000245926">
    <property type="component" value="Chromosome"/>
</dbReference>
<feature type="domain" description="Integrase SAM-like N-terminal" evidence="2">
    <location>
        <begin position="248"/>
        <end position="299"/>
    </location>
</feature>
<name>A0A2U8W502_9HYPH</name>
<dbReference type="OrthoDB" id="9784724at2"/>
<dbReference type="AlphaFoldDB" id="A0A2U8W502"/>
<dbReference type="EMBL" id="CP029550">
    <property type="protein sequence ID" value="AWN41157.1"/>
    <property type="molecule type" value="Genomic_DNA"/>
</dbReference>
<dbReference type="KEGG" id="mets:DK389_12270"/>